<dbReference type="Proteomes" id="UP000746535">
    <property type="component" value="Unassembled WGS sequence"/>
</dbReference>
<reference evidence="2 3" key="1">
    <citation type="submission" date="2020-03" db="EMBL/GenBank/DDBJ databases">
        <authorList>
            <person name="Wang L."/>
            <person name="He N."/>
            <person name="Li Y."/>
            <person name="Fang Y."/>
            <person name="Zhang F."/>
        </authorList>
    </citation>
    <scope>NUCLEOTIDE SEQUENCE [LARGE SCALE GENOMIC DNA]</scope>
    <source>
        <strain evidence="3">hsmgli-8</strain>
    </source>
</reference>
<feature type="compositionally biased region" description="Basic and acidic residues" evidence="1">
    <location>
        <begin position="147"/>
        <end position="161"/>
    </location>
</feature>
<comment type="caution">
    <text evidence="2">The sequence shown here is derived from an EMBL/GenBank/DDBJ whole genome shotgun (WGS) entry which is preliminary data.</text>
</comment>
<proteinExistence type="predicted"/>
<organism evidence="2 3">
    <name type="scientific">Pseudomonas quercus</name>
    <dbReference type="NCBI Taxonomy" id="2722792"/>
    <lineage>
        <taxon>Bacteria</taxon>
        <taxon>Pseudomonadati</taxon>
        <taxon>Pseudomonadota</taxon>
        <taxon>Gammaproteobacteria</taxon>
        <taxon>Pseudomonadales</taxon>
        <taxon>Pseudomonadaceae</taxon>
        <taxon>Pseudomonas</taxon>
    </lineage>
</organism>
<feature type="region of interest" description="Disordered" evidence="1">
    <location>
        <begin position="109"/>
        <end position="169"/>
    </location>
</feature>
<gene>
    <name evidence="2" type="ORF">HBH25_11295</name>
</gene>
<sequence length="169" mass="17900">MANISEQVVKEAEARMQARLVAGPTAVTAHYDLLTARLRITLSNGLELAFPPYLAEGLADAEPDELADIELSPTGLGLHFPRLDADLYLPALLQGIMGSSKWMAQALGAKGGSSTSSTKAAAARENGKLGGRPRQAVVQKTPLVRQANKDSAVKRMERGDAPSEGNPLR</sequence>
<evidence type="ECO:0000256" key="1">
    <source>
        <dbReference type="SAM" id="MobiDB-lite"/>
    </source>
</evidence>
<dbReference type="EMBL" id="JAAVJI010000005">
    <property type="protein sequence ID" value="NJP01447.1"/>
    <property type="molecule type" value="Genomic_DNA"/>
</dbReference>
<dbReference type="Pfam" id="PF10387">
    <property type="entry name" value="DUF2442"/>
    <property type="match status" value="1"/>
</dbReference>
<dbReference type="InterPro" id="IPR018841">
    <property type="entry name" value="DUF2442"/>
</dbReference>
<name>A0ABX0YGU3_9PSED</name>
<feature type="compositionally biased region" description="Low complexity" evidence="1">
    <location>
        <begin position="112"/>
        <end position="123"/>
    </location>
</feature>
<protein>
    <submittedName>
        <fullName evidence="2">DUF2442 domain-containing protein</fullName>
    </submittedName>
</protein>
<dbReference type="Gene3D" id="3.30.2020.40">
    <property type="entry name" value="Uncharacterised protein PF10387, DUF2442"/>
    <property type="match status" value="1"/>
</dbReference>
<accession>A0ABX0YGU3</accession>
<evidence type="ECO:0000313" key="3">
    <source>
        <dbReference type="Proteomes" id="UP000746535"/>
    </source>
</evidence>
<dbReference type="RefSeq" id="WP_168084017.1">
    <property type="nucleotide sequence ID" value="NZ_JAAVJI010000005.1"/>
</dbReference>
<keyword evidence="3" id="KW-1185">Reference proteome</keyword>
<evidence type="ECO:0000313" key="2">
    <source>
        <dbReference type="EMBL" id="NJP01447.1"/>
    </source>
</evidence>